<dbReference type="Proteomes" id="UP000236151">
    <property type="component" value="Unassembled WGS sequence"/>
</dbReference>
<comment type="similarity">
    <text evidence="2">Belongs to the ABC transporter superfamily.</text>
</comment>
<dbReference type="PANTHER" id="PTHR43553">
    <property type="entry name" value="HEAVY METAL TRANSPORTER"/>
    <property type="match status" value="1"/>
</dbReference>
<evidence type="ECO:0000256" key="8">
    <source>
        <dbReference type="ARBA" id="ARBA00023136"/>
    </source>
</evidence>
<dbReference type="FunFam" id="3.40.50.300:FF:000224">
    <property type="entry name" value="Energy-coupling factor transporter ATP-binding protein EcfA"/>
    <property type="match status" value="1"/>
</dbReference>
<dbReference type="PROSITE" id="PS50893">
    <property type="entry name" value="ABC_TRANSPORTER_2"/>
    <property type="match status" value="1"/>
</dbReference>
<evidence type="ECO:0000313" key="10">
    <source>
        <dbReference type="EMBL" id="PNT96634.1"/>
    </source>
</evidence>
<dbReference type="Gene3D" id="3.40.50.300">
    <property type="entry name" value="P-loop containing nucleotide triphosphate hydrolases"/>
    <property type="match status" value="1"/>
</dbReference>
<keyword evidence="11" id="KW-1185">Reference proteome</keyword>
<dbReference type="GO" id="GO:0016887">
    <property type="term" value="F:ATP hydrolysis activity"/>
    <property type="evidence" value="ECO:0007669"/>
    <property type="project" value="InterPro"/>
</dbReference>
<dbReference type="RefSeq" id="WP_103082500.1">
    <property type="nucleotide sequence ID" value="NZ_CP021850.1"/>
</dbReference>
<keyword evidence="6 10" id="KW-0067">ATP-binding</keyword>
<evidence type="ECO:0000256" key="7">
    <source>
        <dbReference type="ARBA" id="ARBA00022967"/>
    </source>
</evidence>
<keyword evidence="7" id="KW-1278">Translocase</keyword>
<dbReference type="SMART" id="SM00382">
    <property type="entry name" value="AAA"/>
    <property type="match status" value="1"/>
</dbReference>
<dbReference type="GO" id="GO:0043190">
    <property type="term" value="C:ATP-binding cassette (ABC) transporter complex"/>
    <property type="evidence" value="ECO:0007669"/>
    <property type="project" value="TreeGrafter"/>
</dbReference>
<dbReference type="SUPFAM" id="SSF52540">
    <property type="entry name" value="P-loop containing nucleoside triphosphate hydrolases"/>
    <property type="match status" value="1"/>
</dbReference>
<comment type="caution">
    <text evidence="10">The sequence shown here is derived from an EMBL/GenBank/DDBJ whole genome shotgun (WGS) entry which is preliminary data.</text>
</comment>
<dbReference type="CDD" id="cd03225">
    <property type="entry name" value="ABC_cobalt_CbiO_domain1"/>
    <property type="match status" value="1"/>
</dbReference>
<dbReference type="GO" id="GO:0005524">
    <property type="term" value="F:ATP binding"/>
    <property type="evidence" value="ECO:0007669"/>
    <property type="project" value="UniProtKB-KW"/>
</dbReference>
<evidence type="ECO:0000313" key="11">
    <source>
        <dbReference type="Proteomes" id="UP000236151"/>
    </source>
</evidence>
<proteinExistence type="inferred from homology"/>
<evidence type="ECO:0000256" key="6">
    <source>
        <dbReference type="ARBA" id="ARBA00022840"/>
    </source>
</evidence>
<dbReference type="GO" id="GO:0042626">
    <property type="term" value="F:ATPase-coupled transmembrane transporter activity"/>
    <property type="evidence" value="ECO:0007669"/>
    <property type="project" value="TreeGrafter"/>
</dbReference>
<accession>A0A2K2F9R8</accession>
<evidence type="ECO:0000256" key="1">
    <source>
        <dbReference type="ARBA" id="ARBA00004202"/>
    </source>
</evidence>
<dbReference type="EMBL" id="NIOJ01000046">
    <property type="protein sequence ID" value="PNT96634.1"/>
    <property type="molecule type" value="Genomic_DNA"/>
</dbReference>
<dbReference type="InterPro" id="IPR027417">
    <property type="entry name" value="P-loop_NTPase"/>
</dbReference>
<keyword evidence="8" id="KW-0472">Membrane</keyword>
<evidence type="ECO:0000256" key="5">
    <source>
        <dbReference type="ARBA" id="ARBA00022741"/>
    </source>
</evidence>
<keyword evidence="4" id="KW-1003">Cell membrane</keyword>
<comment type="subcellular location">
    <subcellularLocation>
        <location evidence="1">Cell membrane</location>
        <topology evidence="1">Peripheral membrane protein</topology>
    </subcellularLocation>
</comment>
<dbReference type="Pfam" id="PF00005">
    <property type="entry name" value="ABC_tran"/>
    <property type="match status" value="1"/>
</dbReference>
<evidence type="ECO:0000256" key="2">
    <source>
        <dbReference type="ARBA" id="ARBA00005417"/>
    </source>
</evidence>
<organism evidence="10 11">
    <name type="scientific">Clostridium thermosuccinogenes</name>
    <dbReference type="NCBI Taxonomy" id="84032"/>
    <lineage>
        <taxon>Bacteria</taxon>
        <taxon>Bacillati</taxon>
        <taxon>Bacillota</taxon>
        <taxon>Clostridia</taxon>
        <taxon>Eubacteriales</taxon>
        <taxon>Clostridiaceae</taxon>
        <taxon>Clostridium</taxon>
    </lineage>
</organism>
<evidence type="ECO:0000256" key="3">
    <source>
        <dbReference type="ARBA" id="ARBA00022448"/>
    </source>
</evidence>
<keyword evidence="3" id="KW-0813">Transport</keyword>
<sequence length="254" mass="27835">MSHHIIEGRNLHYRYPDGREAVNGISFLIHHGESVAVVGENGAGKSTLLLLLTGVLFPDEGEVRIGDVKLTKKTMPSIRRRVGMVFQDPDDQLFMTTVYDDVAFGPRNLKLDEEEVEKQVVQALEAVGILHLKDRPPYKLSGGEKRSAAIASVLSMNPDILLLDEPTSSLDPKSRRRLINILKGFMHTKIIATHDLDMAYEVCERVIVLKNGRIEADGPAAGILADAALMDSCGLEIPFGLQNCPACGSPKTLK</sequence>
<evidence type="ECO:0000256" key="4">
    <source>
        <dbReference type="ARBA" id="ARBA00022475"/>
    </source>
</evidence>
<evidence type="ECO:0000259" key="9">
    <source>
        <dbReference type="PROSITE" id="PS50893"/>
    </source>
</evidence>
<dbReference type="InterPro" id="IPR015856">
    <property type="entry name" value="ABC_transpr_CbiO/EcfA_su"/>
</dbReference>
<dbReference type="OrthoDB" id="9784332at2"/>
<feature type="domain" description="ABC transporter" evidence="9">
    <location>
        <begin position="6"/>
        <end position="236"/>
    </location>
</feature>
<dbReference type="AlphaFoldDB" id="A0A2K2F9R8"/>
<gene>
    <name evidence="10" type="ORF">CDQ84_14745</name>
</gene>
<name>A0A2K2F9R8_9CLOT</name>
<dbReference type="InterPro" id="IPR003439">
    <property type="entry name" value="ABC_transporter-like_ATP-bd"/>
</dbReference>
<dbReference type="PANTHER" id="PTHR43553:SF24">
    <property type="entry name" value="ENERGY-COUPLING FACTOR TRANSPORTER ATP-BINDING PROTEIN ECFA1"/>
    <property type="match status" value="1"/>
</dbReference>
<protein>
    <submittedName>
        <fullName evidence="10">Cobalt ABC transporter ATP-binding protein</fullName>
    </submittedName>
</protein>
<keyword evidence="5" id="KW-0547">Nucleotide-binding</keyword>
<reference evidence="10 11" key="1">
    <citation type="submission" date="2017-06" db="EMBL/GenBank/DDBJ databases">
        <title>Investigating the central metabolism of Clostridium thermosuccinogenes.</title>
        <authorList>
            <person name="Koendjbiharie J.G."/>
            <person name="van Kranenburg R."/>
        </authorList>
    </citation>
    <scope>NUCLEOTIDE SEQUENCE [LARGE SCALE GENOMIC DNA]</scope>
    <source>
        <strain evidence="10 11">DSM 5806</strain>
    </source>
</reference>
<dbReference type="InterPro" id="IPR050095">
    <property type="entry name" value="ECF_ABC_transporter_ATP-bd"/>
</dbReference>
<dbReference type="InterPro" id="IPR003593">
    <property type="entry name" value="AAA+_ATPase"/>
</dbReference>
<dbReference type="KEGG" id="cthd:CDO33_03905"/>